<keyword evidence="2 3" id="KW-0238">DNA-binding</keyword>
<dbReference type="InterPro" id="IPR001356">
    <property type="entry name" value="HD"/>
</dbReference>
<dbReference type="Proteomes" id="UP000324897">
    <property type="component" value="Chromosome 4"/>
</dbReference>
<evidence type="ECO:0000313" key="7">
    <source>
        <dbReference type="Proteomes" id="UP000324897"/>
    </source>
</evidence>
<dbReference type="Pfam" id="PF00046">
    <property type="entry name" value="Homeodomain"/>
    <property type="match status" value="1"/>
</dbReference>
<dbReference type="InterPro" id="IPR036877">
    <property type="entry name" value="SUI1_dom_sf"/>
</dbReference>
<evidence type="ECO:0000259" key="4">
    <source>
        <dbReference type="PROSITE" id="PS50071"/>
    </source>
</evidence>
<dbReference type="GO" id="GO:0005634">
    <property type="term" value="C:nucleus"/>
    <property type="evidence" value="ECO:0007669"/>
    <property type="project" value="UniProtKB-SubCell"/>
</dbReference>
<dbReference type="SUPFAM" id="SSF46689">
    <property type="entry name" value="Homeodomain-like"/>
    <property type="match status" value="1"/>
</dbReference>
<dbReference type="InterPro" id="IPR001950">
    <property type="entry name" value="SUI1"/>
</dbReference>
<evidence type="ECO:0000259" key="5">
    <source>
        <dbReference type="PROSITE" id="PS50296"/>
    </source>
</evidence>
<dbReference type="InterPro" id="IPR009057">
    <property type="entry name" value="Homeodomain-like_sf"/>
</dbReference>
<keyword evidence="2 3" id="KW-0371">Homeobox</keyword>
<dbReference type="EMBL" id="RWGY01000007">
    <property type="protein sequence ID" value="TVU39349.1"/>
    <property type="molecule type" value="Genomic_DNA"/>
</dbReference>
<organism evidence="6 7">
    <name type="scientific">Eragrostis curvula</name>
    <name type="common">weeping love grass</name>
    <dbReference type="NCBI Taxonomy" id="38414"/>
    <lineage>
        <taxon>Eukaryota</taxon>
        <taxon>Viridiplantae</taxon>
        <taxon>Streptophyta</taxon>
        <taxon>Embryophyta</taxon>
        <taxon>Tracheophyta</taxon>
        <taxon>Spermatophyta</taxon>
        <taxon>Magnoliopsida</taxon>
        <taxon>Liliopsida</taxon>
        <taxon>Poales</taxon>
        <taxon>Poaceae</taxon>
        <taxon>PACMAD clade</taxon>
        <taxon>Chloridoideae</taxon>
        <taxon>Eragrostideae</taxon>
        <taxon>Eragrostidinae</taxon>
        <taxon>Eragrostis</taxon>
    </lineage>
</organism>
<accession>A0A5J9VT59</accession>
<dbReference type="PROSITE" id="PS50071">
    <property type="entry name" value="HOMEOBOX_2"/>
    <property type="match status" value="1"/>
</dbReference>
<comment type="caution">
    <text evidence="6">The sequence shown here is derived from an EMBL/GenBank/DDBJ whole genome shotgun (WGS) entry which is preliminary data.</text>
</comment>
<gene>
    <name evidence="6" type="ORF">EJB05_12762</name>
</gene>
<evidence type="ECO:0000313" key="6">
    <source>
        <dbReference type="EMBL" id="TVU39349.1"/>
    </source>
</evidence>
<dbReference type="Gramene" id="TVU39349">
    <property type="protein sequence ID" value="TVU39349"/>
    <property type="gene ID" value="EJB05_12762"/>
</dbReference>
<dbReference type="GO" id="GO:0003743">
    <property type="term" value="F:translation initiation factor activity"/>
    <property type="evidence" value="ECO:0007669"/>
    <property type="project" value="InterPro"/>
</dbReference>
<keyword evidence="2 3" id="KW-0539">Nucleus</keyword>
<feature type="DNA-binding region" description="Homeobox" evidence="2">
    <location>
        <begin position="92"/>
        <end position="130"/>
    </location>
</feature>
<evidence type="ECO:0000256" key="2">
    <source>
        <dbReference type="PROSITE-ProRule" id="PRU00108"/>
    </source>
</evidence>
<dbReference type="SUPFAM" id="SSF55159">
    <property type="entry name" value="eIF1-like"/>
    <property type="match status" value="1"/>
</dbReference>
<feature type="domain" description="Homeobox" evidence="4">
    <location>
        <begin position="90"/>
        <end position="129"/>
    </location>
</feature>
<evidence type="ECO:0008006" key="8">
    <source>
        <dbReference type="Google" id="ProtNLM"/>
    </source>
</evidence>
<reference evidence="6 7" key="1">
    <citation type="journal article" date="2019" name="Sci. Rep.">
        <title>A high-quality genome of Eragrostis curvula grass provides insights into Poaceae evolution and supports new strategies to enhance forage quality.</title>
        <authorList>
            <person name="Carballo J."/>
            <person name="Santos B.A.C.M."/>
            <person name="Zappacosta D."/>
            <person name="Garbus I."/>
            <person name="Selva J.P."/>
            <person name="Gallo C.A."/>
            <person name="Diaz A."/>
            <person name="Albertini E."/>
            <person name="Caccamo M."/>
            <person name="Echenique V."/>
        </authorList>
    </citation>
    <scope>NUCLEOTIDE SEQUENCE [LARGE SCALE GENOMIC DNA]</scope>
    <source>
        <strain evidence="7">cv. Victoria</strain>
        <tissue evidence="6">Leaf</tissue>
    </source>
</reference>
<name>A0A5J9VT59_9POAL</name>
<feature type="non-terminal residue" evidence="6">
    <location>
        <position position="1"/>
    </location>
</feature>
<sequence>MEFATTQHSSQATVTRHNRLFGPVRSNRLSMVLGIELWHGNGAGLSRMGARMQPCIVAFTEIGVGKVKRMCHIWMSGDRVGGLGEGDGFFSKVEHHDENERQKLSNTRGLNENQVKSWLQNQRTQSHSYEIATPVAKYYEPQVPLMSYVLFGISSVFVLQDKRMLAEIARTAVHEFGTLANSIQWPTYRNGRKSLTIVQGLKKGLSYNEIFKDLKKEFCRNGTVVQDPGLDETWIYRYFLEDIQLQVSQRKNLATFQVQQKLARQEK</sequence>
<dbReference type="CDD" id="cd00086">
    <property type="entry name" value="homeodomain"/>
    <property type="match status" value="1"/>
</dbReference>
<dbReference type="AlphaFoldDB" id="A0A5J9VT59"/>
<protein>
    <recommendedName>
        <fullName evidence="8">Homeobox domain-containing protein</fullName>
    </recommendedName>
</protein>
<dbReference type="PROSITE" id="PS50296">
    <property type="entry name" value="SUI1"/>
    <property type="match status" value="1"/>
</dbReference>
<dbReference type="Pfam" id="PF01253">
    <property type="entry name" value="SUI1"/>
    <property type="match status" value="1"/>
</dbReference>
<evidence type="ECO:0000256" key="3">
    <source>
        <dbReference type="RuleBase" id="RU000682"/>
    </source>
</evidence>
<dbReference type="GO" id="GO:0003677">
    <property type="term" value="F:DNA binding"/>
    <property type="evidence" value="ECO:0007669"/>
    <property type="project" value="UniProtKB-UniRule"/>
</dbReference>
<dbReference type="PANTHER" id="PTHR10388">
    <property type="entry name" value="EUKARYOTIC TRANSLATION INITIATION FACTOR SUI1"/>
    <property type="match status" value="1"/>
</dbReference>
<feature type="domain" description="SUI1" evidence="5">
    <location>
        <begin position="189"/>
        <end position="261"/>
    </location>
</feature>
<proteinExistence type="predicted"/>
<dbReference type="Gene3D" id="3.30.780.10">
    <property type="entry name" value="SUI1-like domain"/>
    <property type="match status" value="1"/>
</dbReference>
<comment type="subcellular location">
    <subcellularLocation>
        <location evidence="1 2 3">Nucleus</location>
    </subcellularLocation>
</comment>
<evidence type="ECO:0000256" key="1">
    <source>
        <dbReference type="ARBA" id="ARBA00004123"/>
    </source>
</evidence>
<keyword evidence="7" id="KW-1185">Reference proteome</keyword>
<dbReference type="Gene3D" id="1.10.10.60">
    <property type="entry name" value="Homeodomain-like"/>
    <property type="match status" value="1"/>
</dbReference>
<dbReference type="OrthoDB" id="10248435at2759"/>